<organism evidence="6 7">
    <name type="scientific">Candidatus Onthenecus intestinigallinarum</name>
    <dbReference type="NCBI Taxonomy" id="2840875"/>
    <lineage>
        <taxon>Bacteria</taxon>
        <taxon>Bacillati</taxon>
        <taxon>Bacillota</taxon>
        <taxon>Clostridia</taxon>
        <taxon>Eubacteriales</taxon>
        <taxon>Candidatus Onthenecus</taxon>
    </lineage>
</organism>
<dbReference type="SUPFAM" id="SSF52540">
    <property type="entry name" value="P-loop containing nucleoside triphosphate hydrolases"/>
    <property type="match status" value="1"/>
</dbReference>
<dbReference type="FunFam" id="3.40.50.300:FF:000134">
    <property type="entry name" value="Iron-enterobactin ABC transporter ATP-binding protein"/>
    <property type="match status" value="1"/>
</dbReference>
<dbReference type="AlphaFoldDB" id="A0A9D0Z8U5"/>
<sequence length="257" mass="28423">MLTAQNVTVRFGALTAVDGVSLSLSAGQWLMLAGPNGAGKSTLLNAIAQGVRYEGRVCLDGKDLRDYRPGERARRIGVLAQRHDVGYDYTVEEVVGLGRYAHARGFLGGRDVQGGEMVERALRLTGMEPLRGKSMRTLSGGEVQRAFLAQVFAQDPEILLLDEPANHLDLPFQRHIFGLIQDWLAQPGRAALCVVHDLSLARRYGTHAALMHRGRCVAQGETDAVFTPENLRRVYGMDVHAWMREMLAQWDKPTQEC</sequence>
<reference evidence="6" key="1">
    <citation type="submission" date="2020-10" db="EMBL/GenBank/DDBJ databases">
        <authorList>
            <person name="Gilroy R."/>
        </authorList>
    </citation>
    <scope>NUCLEOTIDE SEQUENCE</scope>
    <source>
        <strain evidence="6">ChiSxjej2B14-6234</strain>
    </source>
</reference>
<evidence type="ECO:0000313" key="6">
    <source>
        <dbReference type="EMBL" id="HIQ70975.1"/>
    </source>
</evidence>
<name>A0A9D0Z8U5_9FIRM</name>
<comment type="caution">
    <text evidence="6">The sequence shown here is derived from an EMBL/GenBank/DDBJ whole genome shotgun (WGS) entry which is preliminary data.</text>
</comment>
<evidence type="ECO:0000256" key="3">
    <source>
        <dbReference type="ARBA" id="ARBA00022840"/>
    </source>
</evidence>
<dbReference type="CDD" id="cd03214">
    <property type="entry name" value="ABC_Iron-Siderophores_B12_Hemin"/>
    <property type="match status" value="1"/>
</dbReference>
<dbReference type="PANTHER" id="PTHR42794">
    <property type="entry name" value="HEMIN IMPORT ATP-BINDING PROTEIN HMUV"/>
    <property type="match status" value="1"/>
</dbReference>
<feature type="domain" description="ABC transporter" evidence="5">
    <location>
        <begin position="2"/>
        <end position="238"/>
    </location>
</feature>
<evidence type="ECO:0000256" key="1">
    <source>
        <dbReference type="ARBA" id="ARBA00022448"/>
    </source>
</evidence>
<evidence type="ECO:0000313" key="7">
    <source>
        <dbReference type="Proteomes" id="UP000886887"/>
    </source>
</evidence>
<accession>A0A9D0Z8U5</accession>
<keyword evidence="4" id="KW-1278">Translocase</keyword>
<dbReference type="PROSITE" id="PS50893">
    <property type="entry name" value="ABC_TRANSPORTER_2"/>
    <property type="match status" value="1"/>
</dbReference>
<dbReference type="InterPro" id="IPR003593">
    <property type="entry name" value="AAA+_ATPase"/>
</dbReference>
<reference evidence="6" key="2">
    <citation type="journal article" date="2021" name="PeerJ">
        <title>Extensive microbial diversity within the chicken gut microbiome revealed by metagenomics and culture.</title>
        <authorList>
            <person name="Gilroy R."/>
            <person name="Ravi A."/>
            <person name="Getino M."/>
            <person name="Pursley I."/>
            <person name="Horton D.L."/>
            <person name="Alikhan N.F."/>
            <person name="Baker D."/>
            <person name="Gharbi K."/>
            <person name="Hall N."/>
            <person name="Watson M."/>
            <person name="Adriaenssens E.M."/>
            <person name="Foster-Nyarko E."/>
            <person name="Jarju S."/>
            <person name="Secka A."/>
            <person name="Antonio M."/>
            <person name="Oren A."/>
            <person name="Chaudhuri R.R."/>
            <person name="La Ragione R."/>
            <person name="Hildebrand F."/>
            <person name="Pallen M.J."/>
        </authorList>
    </citation>
    <scope>NUCLEOTIDE SEQUENCE</scope>
    <source>
        <strain evidence="6">ChiSxjej2B14-6234</strain>
    </source>
</reference>
<keyword evidence="3 6" id="KW-0067">ATP-binding</keyword>
<dbReference type="GO" id="GO:0005524">
    <property type="term" value="F:ATP binding"/>
    <property type="evidence" value="ECO:0007669"/>
    <property type="project" value="UniProtKB-KW"/>
</dbReference>
<evidence type="ECO:0000259" key="5">
    <source>
        <dbReference type="PROSITE" id="PS50893"/>
    </source>
</evidence>
<dbReference type="GO" id="GO:0016887">
    <property type="term" value="F:ATP hydrolysis activity"/>
    <property type="evidence" value="ECO:0007669"/>
    <property type="project" value="InterPro"/>
</dbReference>
<dbReference type="PANTHER" id="PTHR42794:SF1">
    <property type="entry name" value="HEMIN IMPORT ATP-BINDING PROTEIN HMUV"/>
    <property type="match status" value="1"/>
</dbReference>
<dbReference type="Gene3D" id="3.40.50.300">
    <property type="entry name" value="P-loop containing nucleotide triphosphate hydrolases"/>
    <property type="match status" value="1"/>
</dbReference>
<keyword evidence="1" id="KW-0813">Transport</keyword>
<evidence type="ECO:0000256" key="4">
    <source>
        <dbReference type="ARBA" id="ARBA00022967"/>
    </source>
</evidence>
<dbReference type="InterPro" id="IPR027417">
    <property type="entry name" value="P-loop_NTPase"/>
</dbReference>
<keyword evidence="2" id="KW-0547">Nucleotide-binding</keyword>
<dbReference type="Pfam" id="PF00005">
    <property type="entry name" value="ABC_tran"/>
    <property type="match status" value="1"/>
</dbReference>
<dbReference type="InterPro" id="IPR003439">
    <property type="entry name" value="ABC_transporter-like_ATP-bd"/>
</dbReference>
<gene>
    <name evidence="6" type="ORF">IAB73_02040</name>
</gene>
<dbReference type="Proteomes" id="UP000886887">
    <property type="component" value="Unassembled WGS sequence"/>
</dbReference>
<dbReference type="EMBL" id="DVFJ01000006">
    <property type="protein sequence ID" value="HIQ70975.1"/>
    <property type="molecule type" value="Genomic_DNA"/>
</dbReference>
<proteinExistence type="predicted"/>
<protein>
    <submittedName>
        <fullName evidence="6">ABC transporter ATP-binding protein</fullName>
    </submittedName>
</protein>
<dbReference type="SMART" id="SM00382">
    <property type="entry name" value="AAA"/>
    <property type="match status" value="1"/>
</dbReference>
<evidence type="ECO:0000256" key="2">
    <source>
        <dbReference type="ARBA" id="ARBA00022741"/>
    </source>
</evidence>